<gene>
    <name evidence="2" type="ORF">AVDCRST_MAG56-724</name>
</gene>
<accession>A0A6J4HJA9</accession>
<feature type="compositionally biased region" description="Low complexity" evidence="1">
    <location>
        <begin position="113"/>
        <end position="129"/>
    </location>
</feature>
<dbReference type="AlphaFoldDB" id="A0A6J4HJA9"/>
<dbReference type="EMBL" id="CADCTQ010000064">
    <property type="protein sequence ID" value="CAA9226463.1"/>
    <property type="molecule type" value="Genomic_DNA"/>
</dbReference>
<feature type="non-terminal residue" evidence="2">
    <location>
        <position position="144"/>
    </location>
</feature>
<reference evidence="2" key="1">
    <citation type="submission" date="2020-02" db="EMBL/GenBank/DDBJ databases">
        <authorList>
            <person name="Meier V. D."/>
        </authorList>
    </citation>
    <scope>NUCLEOTIDE SEQUENCE</scope>
    <source>
        <strain evidence="2">AVDCRST_MAG56</strain>
    </source>
</reference>
<feature type="compositionally biased region" description="Pro residues" evidence="1">
    <location>
        <begin position="134"/>
        <end position="144"/>
    </location>
</feature>
<name>A0A6J4HJA9_9SPHI</name>
<sequence>DDAGADAHFPGHGQRRPPAPVFRRRAPRAQDARQEYGAGGRVGVAGGGLYAHRRAERTHQLRHAVRLCHGVPGRVAPAPPRTGPRTAFPGAGPRGDCAAGHPHQRPAHRHAQPPLAGAGRRLAGDGPAGILRLQPPPQPSAPAV</sequence>
<feature type="non-terminal residue" evidence="2">
    <location>
        <position position="1"/>
    </location>
</feature>
<evidence type="ECO:0000256" key="1">
    <source>
        <dbReference type="SAM" id="MobiDB-lite"/>
    </source>
</evidence>
<feature type="region of interest" description="Disordered" evidence="1">
    <location>
        <begin position="1"/>
        <end position="42"/>
    </location>
</feature>
<proteinExistence type="predicted"/>
<feature type="region of interest" description="Disordered" evidence="1">
    <location>
        <begin position="71"/>
        <end position="144"/>
    </location>
</feature>
<organism evidence="2">
    <name type="scientific">uncultured Cytophagales bacterium</name>
    <dbReference type="NCBI Taxonomy" id="158755"/>
    <lineage>
        <taxon>Bacteria</taxon>
        <taxon>Pseudomonadati</taxon>
        <taxon>Bacteroidota</taxon>
        <taxon>Sphingobacteriia</taxon>
        <taxon>Sphingobacteriales</taxon>
        <taxon>environmental samples</taxon>
    </lineage>
</organism>
<evidence type="ECO:0000313" key="2">
    <source>
        <dbReference type="EMBL" id="CAA9226463.1"/>
    </source>
</evidence>
<feature type="compositionally biased region" description="Basic residues" evidence="1">
    <location>
        <begin position="102"/>
        <end position="111"/>
    </location>
</feature>
<protein>
    <submittedName>
        <fullName evidence="2">Uncharacterized amino acid permease, GabP family</fullName>
    </submittedName>
</protein>